<comment type="caution">
    <text evidence="1">The sequence shown here is derived from an EMBL/GenBank/DDBJ whole genome shotgun (WGS) entry which is preliminary data.</text>
</comment>
<dbReference type="Proteomes" id="UP001230986">
    <property type="component" value="Unassembled WGS sequence"/>
</dbReference>
<dbReference type="EMBL" id="JASVEJ010000038">
    <property type="protein sequence ID" value="MDL5057814.1"/>
    <property type="molecule type" value="Genomic_DNA"/>
</dbReference>
<evidence type="ECO:0000313" key="1">
    <source>
        <dbReference type="EMBL" id="MDL5057814.1"/>
    </source>
</evidence>
<dbReference type="Pfam" id="PF20475">
    <property type="entry name" value="DUF6717"/>
    <property type="match status" value="1"/>
</dbReference>
<name>A0ABT7M0N4_9CYAN</name>
<dbReference type="InterPro" id="IPR046562">
    <property type="entry name" value="DUF6717"/>
</dbReference>
<keyword evidence="2" id="KW-1185">Reference proteome</keyword>
<reference evidence="1 2" key="1">
    <citation type="submission" date="2023-06" db="EMBL/GenBank/DDBJ databases">
        <title>Whole genome sequence of Oscillatoria calcuttensis NRMC-F 0142.</title>
        <authorList>
            <person name="Shakena Fathima T."/>
            <person name="Muralitharan G."/>
            <person name="Thajuddin N."/>
        </authorList>
    </citation>
    <scope>NUCLEOTIDE SEQUENCE [LARGE SCALE GENOMIC DNA]</scope>
    <source>
        <strain evidence="1 2">NRMC-F 0142</strain>
    </source>
</reference>
<organism evidence="1 2">
    <name type="scientific">Geitlerinema calcuttense NRMC-F 0142</name>
    <dbReference type="NCBI Taxonomy" id="2922238"/>
    <lineage>
        <taxon>Bacteria</taxon>
        <taxon>Bacillati</taxon>
        <taxon>Cyanobacteriota</taxon>
        <taxon>Cyanophyceae</taxon>
        <taxon>Geitlerinematales</taxon>
        <taxon>Geitlerinemataceae</taxon>
        <taxon>Geitlerinema</taxon>
    </lineage>
</organism>
<sequence length="127" mass="15024">MGNAMMVIYPYRFEGTWVFDDDRFGLIREPFVSGMPQMIEQLVRDVPSAERGFRLLFSARPFPDYQAELTWLRPEYDGNWYRWSERDLEGWLCPALFHYFNDTPIKIYCKAEPLLKTPSGDRQTSPA</sequence>
<evidence type="ECO:0000313" key="2">
    <source>
        <dbReference type="Proteomes" id="UP001230986"/>
    </source>
</evidence>
<dbReference type="RefSeq" id="WP_349775343.1">
    <property type="nucleotide sequence ID" value="NZ_JASVEJ010000038.1"/>
</dbReference>
<protein>
    <submittedName>
        <fullName evidence="1">Uncharacterized protein</fullName>
    </submittedName>
</protein>
<accession>A0ABT7M0N4</accession>
<gene>
    <name evidence="1" type="ORF">QQ055_10165</name>
</gene>
<proteinExistence type="predicted"/>